<evidence type="ECO:0000313" key="7">
    <source>
        <dbReference type="Proteomes" id="UP000196331"/>
    </source>
</evidence>
<dbReference type="NCBIfam" id="NF037995">
    <property type="entry name" value="TRAP_S1"/>
    <property type="match status" value="1"/>
</dbReference>
<dbReference type="AlphaFoldDB" id="A0A1R4I2F6"/>
<evidence type="ECO:0000256" key="4">
    <source>
        <dbReference type="ARBA" id="ARBA00022729"/>
    </source>
</evidence>
<accession>A0A1R4I2F6</accession>
<dbReference type="EMBL" id="FUKM01000048">
    <property type="protein sequence ID" value="SJN13938.1"/>
    <property type="molecule type" value="Genomic_DNA"/>
</dbReference>
<feature type="signal peptide" evidence="5">
    <location>
        <begin position="1"/>
        <end position="21"/>
    </location>
</feature>
<name>A0A1R4I2F6_9GAMM</name>
<dbReference type="PANTHER" id="PTHR33376:SF4">
    <property type="entry name" value="SIALIC ACID-BINDING PERIPLASMIC PROTEIN SIAP"/>
    <property type="match status" value="1"/>
</dbReference>
<gene>
    <name evidence="6" type="ORF">CZ787_12635</name>
</gene>
<dbReference type="RefSeq" id="WP_087109587.1">
    <property type="nucleotide sequence ID" value="NZ_FUKM01000048.1"/>
</dbReference>
<dbReference type="InterPro" id="IPR038404">
    <property type="entry name" value="TRAP_DctP_sf"/>
</dbReference>
<dbReference type="PANTHER" id="PTHR33376">
    <property type="match status" value="1"/>
</dbReference>
<evidence type="ECO:0000313" key="6">
    <source>
        <dbReference type="EMBL" id="SJN13938.1"/>
    </source>
</evidence>
<protein>
    <submittedName>
        <fullName evidence="6">TRAP-type C4-dicarboxylate transport system, periplasmic component</fullName>
    </submittedName>
</protein>
<evidence type="ECO:0000256" key="2">
    <source>
        <dbReference type="ARBA" id="ARBA00009023"/>
    </source>
</evidence>
<dbReference type="InterPro" id="IPR018389">
    <property type="entry name" value="DctP_fam"/>
</dbReference>
<dbReference type="NCBIfam" id="TIGR00787">
    <property type="entry name" value="dctP"/>
    <property type="match status" value="1"/>
</dbReference>
<keyword evidence="3" id="KW-0813">Transport</keyword>
<evidence type="ECO:0000256" key="3">
    <source>
        <dbReference type="ARBA" id="ARBA00022448"/>
    </source>
</evidence>
<dbReference type="InterPro" id="IPR004682">
    <property type="entry name" value="TRAP_DctP"/>
</dbReference>
<dbReference type="CDD" id="cd13603">
    <property type="entry name" value="PBP2_TRAP_Siap_TeaA_like"/>
    <property type="match status" value="1"/>
</dbReference>
<keyword evidence="4 5" id="KW-0732">Signal</keyword>
<dbReference type="OrthoDB" id="8690069at2"/>
<evidence type="ECO:0000256" key="5">
    <source>
        <dbReference type="SAM" id="SignalP"/>
    </source>
</evidence>
<comment type="similarity">
    <text evidence="2">Belongs to the bacterial solute-binding protein 7 family.</text>
</comment>
<feature type="chain" id="PRO_5013386014" evidence="5">
    <location>
        <begin position="22"/>
        <end position="332"/>
    </location>
</feature>
<comment type="subcellular location">
    <subcellularLocation>
        <location evidence="1">Cell envelope</location>
    </subcellularLocation>
</comment>
<sequence length="332" mass="37296">MRLTHLMMASLAIGFTTSLQAADFTFKYAHSQTDDAPRSESMRYFKEALEERSDGRIAVELYFNGTLGKEEDVLQQVQMGLIQGYRGGLFAQANPAYLIYTMPFLFTTPEQAIDVMEGELGQAINEGAHANQLHIPVTGVAGGMRQLTNNVRAVNQVDDLRGLKIRTPPLAPTLLAFEALGASPQQVPYTETYMAMRTGVVDGQENPPSNIADMKFHEAQEYMSLLNWQIHPDPFFISAQWYDQLPEDLQSIVDDVAQETMTRSNEIWLASEANYLDTLGEHMSINDIADEHRQGFVDAVVPVWEHFVERGDFSQEQLEQVLTLTDQAEVLE</sequence>
<dbReference type="Pfam" id="PF03480">
    <property type="entry name" value="DctP"/>
    <property type="match status" value="1"/>
</dbReference>
<dbReference type="GO" id="GO:0055085">
    <property type="term" value="P:transmembrane transport"/>
    <property type="evidence" value="ECO:0007669"/>
    <property type="project" value="InterPro"/>
</dbReference>
<dbReference type="GO" id="GO:0030288">
    <property type="term" value="C:outer membrane-bounded periplasmic space"/>
    <property type="evidence" value="ECO:0007669"/>
    <property type="project" value="InterPro"/>
</dbReference>
<comment type="caution">
    <text evidence="6">The sequence shown here is derived from an EMBL/GenBank/DDBJ whole genome shotgun (WGS) entry which is preliminary data.</text>
</comment>
<reference evidence="6 7" key="1">
    <citation type="submission" date="2017-02" db="EMBL/GenBank/DDBJ databases">
        <authorList>
            <person name="Dridi B."/>
        </authorList>
    </citation>
    <scope>NUCLEOTIDE SEQUENCE [LARGE SCALE GENOMIC DNA]</scope>
    <source>
        <strain evidence="6 7">JB380</strain>
    </source>
</reference>
<dbReference type="Proteomes" id="UP000196331">
    <property type="component" value="Unassembled WGS sequence"/>
</dbReference>
<organism evidence="6 7">
    <name type="scientific">Halomonas citrativorans</name>
    <dbReference type="NCBI Taxonomy" id="2742612"/>
    <lineage>
        <taxon>Bacteria</taxon>
        <taxon>Pseudomonadati</taxon>
        <taxon>Pseudomonadota</taxon>
        <taxon>Gammaproteobacteria</taxon>
        <taxon>Oceanospirillales</taxon>
        <taxon>Halomonadaceae</taxon>
        <taxon>Halomonas</taxon>
    </lineage>
</organism>
<evidence type="ECO:0000256" key="1">
    <source>
        <dbReference type="ARBA" id="ARBA00004196"/>
    </source>
</evidence>
<proteinExistence type="inferred from homology"/>
<dbReference type="PIRSF" id="PIRSF006470">
    <property type="entry name" value="DctB"/>
    <property type="match status" value="1"/>
</dbReference>
<dbReference type="Gene3D" id="3.40.190.170">
    <property type="entry name" value="Bacterial extracellular solute-binding protein, family 7"/>
    <property type="match status" value="1"/>
</dbReference>